<proteinExistence type="predicted"/>
<dbReference type="EMBL" id="BMJC01000005">
    <property type="protein sequence ID" value="GGB19872.1"/>
    <property type="molecule type" value="Genomic_DNA"/>
</dbReference>
<dbReference type="RefSeq" id="WP_188936832.1">
    <property type="nucleotide sequence ID" value="NZ_BMJC01000005.1"/>
</dbReference>
<protein>
    <submittedName>
        <fullName evidence="1">Uncharacterized protein</fullName>
    </submittedName>
</protein>
<dbReference type="Proteomes" id="UP000607559">
    <property type="component" value="Unassembled WGS sequence"/>
</dbReference>
<reference evidence="1" key="1">
    <citation type="journal article" date="2014" name="Int. J. Syst. Evol. Microbiol.">
        <title>Complete genome sequence of Corynebacterium casei LMG S-19264T (=DSM 44701T), isolated from a smear-ripened cheese.</title>
        <authorList>
            <consortium name="US DOE Joint Genome Institute (JGI-PGF)"/>
            <person name="Walter F."/>
            <person name="Albersmeier A."/>
            <person name="Kalinowski J."/>
            <person name="Ruckert C."/>
        </authorList>
    </citation>
    <scope>NUCLEOTIDE SEQUENCE</scope>
    <source>
        <strain evidence="1">CGMCC 1.15448</strain>
    </source>
</reference>
<sequence>MKYCLLVVAALVGCGGKSAVSSRIIHQLVFDLEYSSCVIIGGVGITGKDNPAADAYKTLLRIAPDSVWVRLSYSEKPVVRMYAFEALLSKKSPDLERVKNRLKKDTATVCEIFGDVSMTSSIGELVSLANHNAGE</sequence>
<keyword evidence="2" id="KW-1185">Reference proteome</keyword>
<organism evidence="1 2">
    <name type="scientific">Puia dinghuensis</name>
    <dbReference type="NCBI Taxonomy" id="1792502"/>
    <lineage>
        <taxon>Bacteria</taxon>
        <taxon>Pseudomonadati</taxon>
        <taxon>Bacteroidota</taxon>
        <taxon>Chitinophagia</taxon>
        <taxon>Chitinophagales</taxon>
        <taxon>Chitinophagaceae</taxon>
        <taxon>Puia</taxon>
    </lineage>
</organism>
<name>A0A8J2XVN2_9BACT</name>
<evidence type="ECO:0000313" key="2">
    <source>
        <dbReference type="Proteomes" id="UP000607559"/>
    </source>
</evidence>
<accession>A0A8J2XVN2</accession>
<gene>
    <name evidence="1" type="ORF">GCM10011511_49550</name>
</gene>
<reference evidence="1" key="2">
    <citation type="submission" date="2020-09" db="EMBL/GenBank/DDBJ databases">
        <authorList>
            <person name="Sun Q."/>
            <person name="Zhou Y."/>
        </authorList>
    </citation>
    <scope>NUCLEOTIDE SEQUENCE</scope>
    <source>
        <strain evidence="1">CGMCC 1.15448</strain>
    </source>
</reference>
<evidence type="ECO:0000313" key="1">
    <source>
        <dbReference type="EMBL" id="GGB19872.1"/>
    </source>
</evidence>
<dbReference type="AlphaFoldDB" id="A0A8J2XVN2"/>
<comment type="caution">
    <text evidence="1">The sequence shown here is derived from an EMBL/GenBank/DDBJ whole genome shotgun (WGS) entry which is preliminary data.</text>
</comment>